<accession>A0A183C2I7</accession>
<dbReference type="AlphaFoldDB" id="A0A183C2I7"/>
<organism evidence="1 2">
    <name type="scientific">Globodera pallida</name>
    <name type="common">Potato cyst nematode worm</name>
    <name type="synonym">Heterodera pallida</name>
    <dbReference type="NCBI Taxonomy" id="36090"/>
    <lineage>
        <taxon>Eukaryota</taxon>
        <taxon>Metazoa</taxon>
        <taxon>Ecdysozoa</taxon>
        <taxon>Nematoda</taxon>
        <taxon>Chromadorea</taxon>
        <taxon>Rhabditida</taxon>
        <taxon>Tylenchina</taxon>
        <taxon>Tylenchomorpha</taxon>
        <taxon>Tylenchoidea</taxon>
        <taxon>Heteroderidae</taxon>
        <taxon>Heteroderinae</taxon>
        <taxon>Globodera</taxon>
    </lineage>
</organism>
<protein>
    <submittedName>
        <fullName evidence="2">F-box domain-containing protein</fullName>
    </submittedName>
</protein>
<reference evidence="2" key="3">
    <citation type="submission" date="2016-06" db="UniProtKB">
        <authorList>
            <consortium name="WormBaseParasite"/>
        </authorList>
    </citation>
    <scope>IDENTIFICATION</scope>
</reference>
<dbReference type="Proteomes" id="UP000050741">
    <property type="component" value="Unassembled WGS sequence"/>
</dbReference>
<name>A0A183C2I7_GLOPA</name>
<evidence type="ECO:0000313" key="2">
    <source>
        <dbReference type="WBParaSite" id="GPLIN_000708100"/>
    </source>
</evidence>
<reference evidence="1" key="1">
    <citation type="submission" date="2013-12" db="EMBL/GenBank/DDBJ databases">
        <authorList>
            <person name="Aslett M."/>
        </authorList>
    </citation>
    <scope>NUCLEOTIDE SEQUENCE [LARGE SCALE GENOMIC DNA]</scope>
    <source>
        <strain evidence="1">Lindley</strain>
    </source>
</reference>
<evidence type="ECO:0000313" key="1">
    <source>
        <dbReference type="Proteomes" id="UP000050741"/>
    </source>
</evidence>
<reference evidence="1" key="2">
    <citation type="submission" date="2014-05" db="EMBL/GenBank/DDBJ databases">
        <title>The genome and life-stage specific transcriptomes of Globodera pallida elucidate key aspects of plant parasitism by a cyst nematode.</title>
        <authorList>
            <person name="Cotton J.A."/>
            <person name="Lilley C.J."/>
            <person name="Jones L.M."/>
            <person name="Kikuchi T."/>
            <person name="Reid A.J."/>
            <person name="Thorpe P."/>
            <person name="Tsai I.J."/>
            <person name="Beasley H."/>
            <person name="Blok V."/>
            <person name="Cock P.J.A."/>
            <person name="Van den Akker S.E."/>
            <person name="Holroyd N."/>
            <person name="Hunt M."/>
            <person name="Mantelin S."/>
            <person name="Naghra H."/>
            <person name="Pain A."/>
            <person name="Palomares-Rius J.E."/>
            <person name="Zarowiecki M."/>
            <person name="Berriman M."/>
            <person name="Jones J.T."/>
            <person name="Urwin P.E."/>
        </authorList>
    </citation>
    <scope>NUCLEOTIDE SEQUENCE [LARGE SCALE GENOMIC DNA]</scope>
    <source>
        <strain evidence="1">Lindley</strain>
    </source>
</reference>
<proteinExistence type="predicted"/>
<dbReference type="WBParaSite" id="GPLIN_000708100">
    <property type="protein sequence ID" value="GPLIN_000708100"/>
    <property type="gene ID" value="GPLIN_000708100"/>
</dbReference>
<keyword evidence="1" id="KW-1185">Reference proteome</keyword>
<sequence length="644" mass="73871">MSDNVSDEEQQQQMKEISICADVWLGVFAFVSRVELGHLMALISDRFDFLVDVHFNLRKWSLGSLQIRRAIGGNGAEIVKRSGEQLPIPQGPLPNKLIGFKHIEIGYVDQTVVEFLQRIRRLFDSCGTNVGIYTFDNQSRSWEIICQKIWPLINDNICGFRLFDDHLDRLRQFSPAILHNCPNLRSIGAFFASLEFPAEDNDDASSAQAVAKWLLAPREDGLPKMLDCDVDWAGLEGLKEAFVNAIDPINFIIKCWIYDGDVVPFELKNYWTRERLTLQRLNGVLWLLVRCPIAREEAKWAEWEAGDEEQQQQMKEISICADVWLGVFAFVSRVELGHLMALISDRFDFLVDVHFNLRKWSLGSLQILRAIDGNGAEIAYKRSGELVPIPQGPLPTKVIGFERIEICYIDQTVVEFLQRIRRLFDSSGTTVEIGFSVYKSRSLGIIWQKIWPLINDNICGFRLRDVHLDRLRQFSPAILHNCPNLRSIGTFLGFLEFPAEDNDDASSAQAVAKWLLAPREDGLPKMLDCDIDSAGLEGLKEAFVNAIDPINFIIKCWIWNDEDDDVVPFELKNYWTRERMTLQCLNGVLWLLVRCPIAREEAKWAKWETETIVVWKDQYNIFINFKHSDIGDGMFMAGRKCLIA</sequence>